<keyword evidence="2" id="KW-0472">Membrane</keyword>
<evidence type="ECO:0000313" key="3">
    <source>
        <dbReference type="Proteomes" id="UP000694865"/>
    </source>
</evidence>
<dbReference type="GeneID" id="100376050"/>
<organism evidence="3 4">
    <name type="scientific">Saccoglossus kowalevskii</name>
    <name type="common">Acorn worm</name>
    <dbReference type="NCBI Taxonomy" id="10224"/>
    <lineage>
        <taxon>Eukaryota</taxon>
        <taxon>Metazoa</taxon>
        <taxon>Hemichordata</taxon>
        <taxon>Enteropneusta</taxon>
        <taxon>Harrimaniidae</taxon>
        <taxon>Saccoglossus</taxon>
    </lineage>
</organism>
<feature type="transmembrane region" description="Helical" evidence="2">
    <location>
        <begin position="35"/>
        <end position="54"/>
    </location>
</feature>
<evidence type="ECO:0000313" key="4">
    <source>
        <dbReference type="RefSeq" id="XP_002732093.1"/>
    </source>
</evidence>
<name>A0ABM0GKT2_SACKO</name>
<feature type="transmembrane region" description="Helical" evidence="2">
    <location>
        <begin position="135"/>
        <end position="155"/>
    </location>
</feature>
<gene>
    <name evidence="4" type="primary">LOC100376050</name>
</gene>
<feature type="region of interest" description="Disordered" evidence="1">
    <location>
        <begin position="324"/>
        <end position="344"/>
    </location>
</feature>
<dbReference type="InterPro" id="IPR019169">
    <property type="entry name" value="Transmembrane_26"/>
</dbReference>
<feature type="transmembrane region" description="Helical" evidence="2">
    <location>
        <begin position="167"/>
        <end position="185"/>
    </location>
</feature>
<accession>A0ABM0GKT2</accession>
<sequence>MPSVGVILKGIFARIFYVIHGLLCVWRLTDVNGNMYFWAVIVPVLLLPLEMVITMMVNKTKGEWKWVCPSIFLFLCCSVTSIYLMEVELMEDRIEYRDDNNLQSCDIEESDLYANQSELLDIQGVTIPIAFTSDYWVLTLEQMLLCIVIIGRWFLPKGSLTREQLSSLLLTYIGIAADILEFLLEGLKEPQVKCDRFVVYCILSLWAISMAQFAVVRTASNTEKKGGDEKKRQCCTCCNSEVRGIMISSLMQDLPFLVMRLTLLLYYKVVNHMMVFFTCKNILMLMLQSYRFVVIIFEEQGDPNDVVPLGKIQVDDPAKFIPEASDFKGNPGVQDTVHKNDRIP</sequence>
<keyword evidence="3" id="KW-1185">Reference proteome</keyword>
<keyword evidence="2" id="KW-0812">Transmembrane</keyword>
<dbReference type="RefSeq" id="XP_002732093.1">
    <property type="nucleotide sequence ID" value="XM_002732047.1"/>
</dbReference>
<feature type="transmembrane region" description="Helical" evidence="2">
    <location>
        <begin position="66"/>
        <end position="85"/>
    </location>
</feature>
<evidence type="ECO:0000256" key="1">
    <source>
        <dbReference type="SAM" id="MobiDB-lite"/>
    </source>
</evidence>
<dbReference type="Proteomes" id="UP000694865">
    <property type="component" value="Unplaced"/>
</dbReference>
<evidence type="ECO:0000256" key="2">
    <source>
        <dbReference type="SAM" id="Phobius"/>
    </source>
</evidence>
<proteinExistence type="predicted"/>
<dbReference type="PANTHER" id="PTHR22168:SF7">
    <property type="entry name" value="TRANSMEMBRANE PROTEIN 26-LIKE"/>
    <property type="match status" value="1"/>
</dbReference>
<feature type="transmembrane region" description="Helical" evidence="2">
    <location>
        <begin position="12"/>
        <end position="29"/>
    </location>
</feature>
<reference evidence="4" key="1">
    <citation type="submission" date="2025-08" db="UniProtKB">
        <authorList>
            <consortium name="RefSeq"/>
        </authorList>
    </citation>
    <scope>IDENTIFICATION</scope>
    <source>
        <tissue evidence="4">Testes</tissue>
    </source>
</reference>
<keyword evidence="2" id="KW-1133">Transmembrane helix</keyword>
<protein>
    <submittedName>
        <fullName evidence="4">Transmembrane protein 26-like</fullName>
    </submittedName>
</protein>
<dbReference type="Pfam" id="PF09772">
    <property type="entry name" value="Tmem26"/>
    <property type="match status" value="1"/>
</dbReference>
<dbReference type="PANTHER" id="PTHR22168">
    <property type="entry name" value="TMEM26 PROTEIN"/>
    <property type="match status" value="1"/>
</dbReference>
<feature type="transmembrane region" description="Helical" evidence="2">
    <location>
        <begin position="197"/>
        <end position="216"/>
    </location>
</feature>